<evidence type="ECO:0000256" key="1">
    <source>
        <dbReference type="ARBA" id="ARBA00022574"/>
    </source>
</evidence>
<dbReference type="Pfam" id="PF23295">
    <property type="entry name" value="Arm_4"/>
    <property type="match status" value="1"/>
</dbReference>
<keyword evidence="2" id="KW-0677">Repeat</keyword>
<dbReference type="PROSITE" id="PS00678">
    <property type="entry name" value="WD_REPEATS_1"/>
    <property type="match status" value="1"/>
</dbReference>
<protein>
    <recommendedName>
        <fullName evidence="9">Beach-domain-containing protein</fullName>
    </recommendedName>
</protein>
<evidence type="ECO:0008006" key="9">
    <source>
        <dbReference type="Google" id="ProtNLM"/>
    </source>
</evidence>
<reference evidence="7 8" key="1">
    <citation type="submission" date="2014-04" db="EMBL/GenBank/DDBJ databases">
        <authorList>
            <consortium name="DOE Joint Genome Institute"/>
            <person name="Kuo A."/>
            <person name="Girlanda M."/>
            <person name="Perotto S."/>
            <person name="Kohler A."/>
            <person name="Nagy L.G."/>
            <person name="Floudas D."/>
            <person name="Copeland A."/>
            <person name="Barry K.W."/>
            <person name="Cichocki N."/>
            <person name="Veneault-Fourrey C."/>
            <person name="LaButti K."/>
            <person name="Lindquist E.A."/>
            <person name="Lipzen A."/>
            <person name="Lundell T."/>
            <person name="Morin E."/>
            <person name="Murat C."/>
            <person name="Sun H."/>
            <person name="Tunlid A."/>
            <person name="Henrissat B."/>
            <person name="Grigoriev I.V."/>
            <person name="Hibbett D.S."/>
            <person name="Martin F."/>
            <person name="Nordberg H.P."/>
            <person name="Cantor M.N."/>
            <person name="Hua S.X."/>
        </authorList>
    </citation>
    <scope>NUCLEOTIDE SEQUENCE [LARGE SCALE GENOMIC DNA]</scope>
    <source>
        <strain evidence="7 8">MUT 4182</strain>
    </source>
</reference>
<evidence type="ECO:0000259" key="6">
    <source>
        <dbReference type="PROSITE" id="PS51783"/>
    </source>
</evidence>
<dbReference type="InterPro" id="IPR001680">
    <property type="entry name" value="WD40_rpt"/>
</dbReference>
<dbReference type="InterPro" id="IPR023362">
    <property type="entry name" value="PH-BEACH_dom"/>
</dbReference>
<organism evidence="7 8">
    <name type="scientific">Tulasnella calospora MUT 4182</name>
    <dbReference type="NCBI Taxonomy" id="1051891"/>
    <lineage>
        <taxon>Eukaryota</taxon>
        <taxon>Fungi</taxon>
        <taxon>Dikarya</taxon>
        <taxon>Basidiomycota</taxon>
        <taxon>Agaricomycotina</taxon>
        <taxon>Agaricomycetes</taxon>
        <taxon>Cantharellales</taxon>
        <taxon>Tulasnellaceae</taxon>
        <taxon>Tulasnella</taxon>
    </lineage>
</organism>
<dbReference type="InterPro" id="IPR051944">
    <property type="entry name" value="BEACH_domain_protein"/>
</dbReference>
<evidence type="ECO:0000256" key="2">
    <source>
        <dbReference type="ARBA" id="ARBA00022737"/>
    </source>
</evidence>
<dbReference type="InterPro" id="IPR013320">
    <property type="entry name" value="ConA-like_dom_sf"/>
</dbReference>
<dbReference type="Pfam" id="PF00400">
    <property type="entry name" value="WD40"/>
    <property type="match status" value="1"/>
</dbReference>
<dbReference type="Gene3D" id="2.30.29.30">
    <property type="entry name" value="Pleckstrin-homology domain (PH domain)/Phosphotyrosine-binding domain (PTB)"/>
    <property type="match status" value="1"/>
</dbReference>
<dbReference type="InterPro" id="IPR056252">
    <property type="entry name" value="Alfy-like_Arm-like"/>
</dbReference>
<dbReference type="OrthoDB" id="26681at2759"/>
<dbReference type="STRING" id="1051891.A0A0C3QBF7"/>
<accession>A0A0C3QBF7</accession>
<evidence type="ECO:0000313" key="8">
    <source>
        <dbReference type="Proteomes" id="UP000054248"/>
    </source>
</evidence>
<feature type="repeat" description="WD" evidence="3">
    <location>
        <begin position="1857"/>
        <end position="1898"/>
    </location>
</feature>
<feature type="domain" description="BEACH-type PH" evidence="6">
    <location>
        <begin position="1281"/>
        <end position="1403"/>
    </location>
</feature>
<dbReference type="SUPFAM" id="SSF81837">
    <property type="entry name" value="BEACH domain"/>
    <property type="match status" value="1"/>
</dbReference>
<sequence length="2034" mass="226597">MLRLGAAILSPLRPKFDNSDQAQTHGRQSARLLPTPVYTSISGQDYEPNEAPEDFARDAKMDLMRRATDDLKTASQDAERLQLLTDVLHIMNTELGTKDVFREMDGFLVTLNILSSLRPPSTSQNHDILKTVFSVLALSVHDHQENRAAFQALTGDLVLCGTLETLVSTNTTSLTHVFGCLLAFAANDFAFVGVFVDTDAVDNADWEATIDAKIISSVDVHSLALHNTIGIATILRLLHLASPSTTHAVLKLLDRLVHSSHRNQAVLNQCGIISILFDFLHILPSFIPQSETPYIAKSLKRLLEMGAPLEESHIIFKSLLKPMDAKAGKVHELNTATLDLLRSGMRAAGKWPSFIAFGTGGDHRAGIEMPKCHLNGRTFPGSAGFTFLAWIYVEKLPGQLAELQLLHAESTGWPPRTLCSLKILGSGIIDPNVPPLGSTTLPNASGSAFPTRRWVHIALVHHVARAPNNVRVFLDGTLYATATSPPPSMPSASRFRNSLNNRLSGPVWFLASSHLLLQSLPNELPRLCFTLGPSYMGNFQDCLSKFLTYKTSTSLNIGIQNQKHHNSQEGLGSLTKALNEGIDIKESHIAYSVNPYAISEDETRRGVLVISRRESNGKENEVGEVVGSAAVIKLTSLHAAVWDFGGAAVLLRLVELASTEQELANALSVLVDGLNASWQNSDDMERLNGYTILMSILRSKTQLISLDVFHILLEFLGVDFAAHENTTITNYVAYRIIALDFSFWSLLLPPLQRLHLAHFDMILLTSKFRHFNAKFRFVKFGAVKKLLFVLQTSMYRNEMIPEVISALAGIARQSFSTEATIKPIVSFLAANLEHSISSSDNEATPPSNTVSAVDKSSIQERAEQVLEAFVSILSSDAHMIKFKSALPAPRICLLLLGSKPTPLDLVSFWSVLREVLPRAWDPSVHVAVFDVLFGRAGTGTSPLLSGTPKVVCARVFLPILAVLDHGLKTMLHAGPEVMSNSDGAESTFSPASTTDSYTEVLAEELIELHSTSPSFRSLLQSKPVLSIFIKSAQSFVMDVANFNRTNSRTTRISEKITHLALMCALDQSVDPQQKEEVCNSFLAANIARIIHLNASRSTANTPQPIPSLIRRSISFRQSLRFDTTPAVDRNYLKALDRTNTWRQLIISSEQKRLRKAHQDQREYIRSLHRPVEWQEPLHSQCGLWPTEQDLPMWRIDETEGPVRIRKKLQPELTMFYPAPAAPTSRAQEPSDAEADTQSIMQPDAPPWQESYEYESMALEDDNRWGDDPAEDKNRRVRHELEPGDVVEEVRTVTRIVGVDASPGLLIVGRSHIYMMDGLVQDQGGDIIDARDAPKDVLSVPGTMLELDGRQTAQRWSIEQVSAFSKRSYLFRDVALEIYFRDSRSILVVFSSKQDRQILLGRLNAIRVHGLDDIAPVTATPAKAGPLMTLVGQRLPMTFLAGDEIGAAQRRWQNREISNYTYLSLINQASGRTPNDLTQYPVFPWVLSDYTSERLDLTERETFRDLSKPIGALTQVKREAAEMRYLSLEQVEEVPFHYGTHFSSSMIVSHFLIRMSPFSHYFKVLQGGDWDLPDRLFTDIKRAWDSASSDSRGDVRELIPEFYTCPEFLENLSKLDFGVQTSSSQKIDSVELPPWAKKDPLLFIDLHRQALESDHVSENLPAWIDLIWGYKQRDKTAINVFHPLSYEGAIDLDSITDDHQKEATAGIIHNFGQTPKKLFSLPHPPRHKDDRMYLPIGVSFGIPEDYHLLLQSPKPVRAINGRVAHLSVDVGTESPIPSRDKFRSVSHHPSVHIEWGSLDRTLCLYIGGKIAQVVEATPVTCCDFADHDSLITCLEDTTVCIWRLIPGQKMSLRRSHVMRGHAKAACCIATSRAWSMILTGSVDCMAILWDLNRGRYVRSIVHESPIISCAIQESSGCVATCSRDVLQVHTINGRLITSIRLSAQENIRCLAFHEREYTPIPVLAAGCSDGSIVLRTWNTSSTPLGQKARWEFSTLRVLKCRKEGHDYPTIESLKFKGETLFHGDNFGNVYIWDGN</sequence>
<evidence type="ECO:0000259" key="5">
    <source>
        <dbReference type="PROSITE" id="PS50197"/>
    </source>
</evidence>
<dbReference type="InterPro" id="IPR019775">
    <property type="entry name" value="WD40_repeat_CS"/>
</dbReference>
<dbReference type="InterPro" id="IPR036322">
    <property type="entry name" value="WD40_repeat_dom_sf"/>
</dbReference>
<dbReference type="PANTHER" id="PTHR46108:SF4">
    <property type="entry name" value="BLUE CHEESE"/>
    <property type="match status" value="1"/>
</dbReference>
<dbReference type="SMART" id="SM00320">
    <property type="entry name" value="WD40"/>
    <property type="match status" value="4"/>
</dbReference>
<feature type="region of interest" description="Disordered" evidence="4">
    <location>
        <begin position="1220"/>
        <end position="1245"/>
    </location>
</feature>
<dbReference type="SUPFAM" id="SSF50978">
    <property type="entry name" value="WD40 repeat-like"/>
    <property type="match status" value="1"/>
</dbReference>
<evidence type="ECO:0000256" key="3">
    <source>
        <dbReference type="PROSITE-ProRule" id="PRU00221"/>
    </source>
</evidence>
<feature type="region of interest" description="Disordered" evidence="4">
    <location>
        <begin position="13"/>
        <end position="33"/>
    </location>
</feature>
<dbReference type="SMART" id="SM01026">
    <property type="entry name" value="Beach"/>
    <property type="match status" value="1"/>
</dbReference>
<proteinExistence type="predicted"/>
<feature type="domain" description="BEACH" evidence="5">
    <location>
        <begin position="1436"/>
        <end position="1725"/>
    </location>
</feature>
<dbReference type="SUPFAM" id="SSF49899">
    <property type="entry name" value="Concanavalin A-like lectins/glucanases"/>
    <property type="match status" value="1"/>
</dbReference>
<dbReference type="Proteomes" id="UP000054248">
    <property type="component" value="Unassembled WGS sequence"/>
</dbReference>
<dbReference type="CDD" id="cd06071">
    <property type="entry name" value="Beach"/>
    <property type="match status" value="1"/>
</dbReference>
<name>A0A0C3QBF7_9AGAM</name>
<dbReference type="Pfam" id="PF02138">
    <property type="entry name" value="Beach"/>
    <property type="match status" value="1"/>
</dbReference>
<gene>
    <name evidence="7" type="ORF">M407DRAFT_72594</name>
</gene>
<dbReference type="Gene3D" id="1.10.1540.10">
    <property type="entry name" value="BEACH domain"/>
    <property type="match status" value="1"/>
</dbReference>
<reference evidence="8" key="2">
    <citation type="submission" date="2015-01" db="EMBL/GenBank/DDBJ databases">
        <title>Evolutionary Origins and Diversification of the Mycorrhizal Mutualists.</title>
        <authorList>
            <consortium name="DOE Joint Genome Institute"/>
            <consortium name="Mycorrhizal Genomics Consortium"/>
            <person name="Kohler A."/>
            <person name="Kuo A."/>
            <person name="Nagy L.G."/>
            <person name="Floudas D."/>
            <person name="Copeland A."/>
            <person name="Barry K.W."/>
            <person name="Cichocki N."/>
            <person name="Veneault-Fourrey C."/>
            <person name="LaButti K."/>
            <person name="Lindquist E.A."/>
            <person name="Lipzen A."/>
            <person name="Lundell T."/>
            <person name="Morin E."/>
            <person name="Murat C."/>
            <person name="Riley R."/>
            <person name="Ohm R."/>
            <person name="Sun H."/>
            <person name="Tunlid A."/>
            <person name="Henrissat B."/>
            <person name="Grigoriev I.V."/>
            <person name="Hibbett D.S."/>
            <person name="Martin F."/>
        </authorList>
    </citation>
    <scope>NUCLEOTIDE SEQUENCE [LARGE SCALE GENOMIC DNA]</scope>
    <source>
        <strain evidence="8">MUT 4182</strain>
    </source>
</reference>
<dbReference type="PROSITE" id="PS50082">
    <property type="entry name" value="WD_REPEATS_2"/>
    <property type="match status" value="1"/>
</dbReference>
<dbReference type="InterPro" id="IPR015943">
    <property type="entry name" value="WD40/YVTN_repeat-like_dom_sf"/>
</dbReference>
<dbReference type="PROSITE" id="PS50197">
    <property type="entry name" value="BEACH"/>
    <property type="match status" value="1"/>
</dbReference>
<evidence type="ECO:0000313" key="7">
    <source>
        <dbReference type="EMBL" id="KIO27820.1"/>
    </source>
</evidence>
<evidence type="ECO:0000256" key="4">
    <source>
        <dbReference type="SAM" id="MobiDB-lite"/>
    </source>
</evidence>
<dbReference type="InterPro" id="IPR011993">
    <property type="entry name" value="PH-like_dom_sf"/>
</dbReference>
<dbReference type="InterPro" id="IPR000409">
    <property type="entry name" value="BEACH_dom"/>
</dbReference>
<dbReference type="SUPFAM" id="SSF50729">
    <property type="entry name" value="PH domain-like"/>
    <property type="match status" value="1"/>
</dbReference>
<keyword evidence="1 3" id="KW-0853">WD repeat</keyword>
<dbReference type="Gene3D" id="2.130.10.10">
    <property type="entry name" value="YVTN repeat-like/Quinoprotein amine dehydrogenase"/>
    <property type="match status" value="1"/>
</dbReference>
<dbReference type="Pfam" id="PF14844">
    <property type="entry name" value="PH_BEACH"/>
    <property type="match status" value="1"/>
</dbReference>
<dbReference type="PROSITE" id="PS51783">
    <property type="entry name" value="PH_BEACH"/>
    <property type="match status" value="1"/>
</dbReference>
<dbReference type="HOGENOM" id="CLU_000175_1_1_1"/>
<dbReference type="EMBL" id="KN823003">
    <property type="protein sequence ID" value="KIO27820.1"/>
    <property type="molecule type" value="Genomic_DNA"/>
</dbReference>
<dbReference type="PANTHER" id="PTHR46108">
    <property type="entry name" value="BLUE CHEESE"/>
    <property type="match status" value="1"/>
</dbReference>
<dbReference type="InterPro" id="IPR036372">
    <property type="entry name" value="BEACH_dom_sf"/>
</dbReference>
<keyword evidence="8" id="KW-1185">Reference proteome</keyword>